<feature type="domain" description="PucR C-terminal helix-turn-helix" evidence="1">
    <location>
        <begin position="452"/>
        <end position="509"/>
    </location>
</feature>
<evidence type="ECO:0000313" key="2">
    <source>
        <dbReference type="EMBL" id="CAA9290100.1"/>
    </source>
</evidence>
<dbReference type="PANTHER" id="PTHR33744:SF17">
    <property type="entry name" value="CONSERVED PROTEIN"/>
    <property type="match status" value="1"/>
</dbReference>
<proteinExistence type="predicted"/>
<dbReference type="InterPro" id="IPR051448">
    <property type="entry name" value="CdaR-like_regulators"/>
</dbReference>
<dbReference type="InterPro" id="IPR042070">
    <property type="entry name" value="PucR_C-HTH_sf"/>
</dbReference>
<dbReference type="EMBL" id="CADCTH010000548">
    <property type="protein sequence ID" value="CAA9290100.1"/>
    <property type="molecule type" value="Genomic_DNA"/>
</dbReference>
<evidence type="ECO:0000259" key="1">
    <source>
        <dbReference type="Pfam" id="PF13556"/>
    </source>
</evidence>
<sequence length="515" mass="54735">MITLDRLVNVLAGSGARLVAGAHTREAMLRSVVVHDATDRRATTGDVFLAVGIEAPAEAVALATRARASAVLVRAPTPLEPAVASAAADAGIAVVLVEPEVSWSHLTGLTYGLVLEGRETESGRGPTDLFALADTLAAALGGSSVVIEDQLSRVLAYSSSDEVVDAVRSRTILGRRMPDPVREVFAERGVFGHLAGSDEPLFVEPAPDHGFGGRMVVAVRAGRELLGSLWVETGMPFDDVRRGVLEDGARTAALHLLRSRASADLERQVESDLVTRLLEGTGDPQAMISQLGLVAAGLRVVALQAHAEDEQHAGVLLTFDHVTTGFGWSRPGRSALFANTVYTLLPARDDTVDGARRWVASVRAGLPPHVGLVAGVGGVADAPSLPASRREADECLALHASRPELPPVAYDESWDRIVMRRLRAVTAAGRVPERGPVAELRRHDRRHGTHYVSTLRAWLAAHGDIPVTAASLDVHPNTVRYRLRRMDAITHLATGHPDQRLAMIVALAALDGDGD</sequence>
<dbReference type="PANTHER" id="PTHR33744">
    <property type="entry name" value="CARBOHYDRATE DIACID REGULATOR"/>
    <property type="match status" value="1"/>
</dbReference>
<protein>
    <submittedName>
        <fullName evidence="2">Regulator of polyketide synthase expression</fullName>
    </submittedName>
</protein>
<accession>A0A6J4JXI5</accession>
<gene>
    <name evidence="2" type="ORF">AVDCRST_MAG54-4362</name>
</gene>
<dbReference type="Gene3D" id="1.10.10.2840">
    <property type="entry name" value="PucR C-terminal helix-turn-helix domain"/>
    <property type="match status" value="1"/>
</dbReference>
<dbReference type="InterPro" id="IPR025736">
    <property type="entry name" value="PucR_C-HTH_dom"/>
</dbReference>
<dbReference type="AlphaFoldDB" id="A0A6J4JXI5"/>
<reference evidence="2" key="1">
    <citation type="submission" date="2020-02" db="EMBL/GenBank/DDBJ databases">
        <authorList>
            <person name="Meier V. D."/>
        </authorList>
    </citation>
    <scope>NUCLEOTIDE SEQUENCE</scope>
    <source>
        <strain evidence="2">AVDCRST_MAG54</strain>
    </source>
</reference>
<dbReference type="Pfam" id="PF13556">
    <property type="entry name" value="HTH_30"/>
    <property type="match status" value="1"/>
</dbReference>
<organism evidence="2">
    <name type="scientific">uncultured Actinomycetospora sp</name>
    <dbReference type="NCBI Taxonomy" id="1135996"/>
    <lineage>
        <taxon>Bacteria</taxon>
        <taxon>Bacillati</taxon>
        <taxon>Actinomycetota</taxon>
        <taxon>Actinomycetes</taxon>
        <taxon>Pseudonocardiales</taxon>
        <taxon>Pseudonocardiaceae</taxon>
        <taxon>Actinomycetospora</taxon>
        <taxon>environmental samples</taxon>
    </lineage>
</organism>
<name>A0A6J4JXI5_9PSEU</name>